<feature type="domain" description="RRM" evidence="5">
    <location>
        <begin position="146"/>
        <end position="190"/>
    </location>
</feature>
<name>A0A3Q3M117_9LABR</name>
<dbReference type="InterPro" id="IPR035979">
    <property type="entry name" value="RBD_domain_sf"/>
</dbReference>
<dbReference type="InterPro" id="IPR000504">
    <property type="entry name" value="RRM_dom"/>
</dbReference>
<feature type="domain" description="RRM" evidence="5">
    <location>
        <begin position="68"/>
        <end position="140"/>
    </location>
</feature>
<dbReference type="Ensembl" id="ENSLBET00000015224.1">
    <property type="protein sequence ID" value="ENSLBEP00000014370.1"/>
    <property type="gene ID" value="ENSLBEG00000010843.1"/>
</dbReference>
<evidence type="ECO:0000256" key="2">
    <source>
        <dbReference type="ARBA" id="ARBA00022884"/>
    </source>
</evidence>
<sequence length="405" mass="44274">MLLSVPPRTGINPYNGFSGKNTRQTYVSPSNHHMAPPSPNNNHNNNSTTNSISSSSSSSNGGEQLSKTNLYIRGLHPGTTDQDLVKLCQRYGKIVSTKAILDKTTNKCKYGFVDFDSPASAQKAVTALKAGGVQAQMAKQQEQDPTNLYISNLPQSMDEQELENMLKPFSQAISTRILRDANGTSRGVGFAMESTEKCEAIIQHFNGKYIKTPPGVPPLEPLLCKFADGGQKKRQSQGKYLQNGRPWARDGENGGMTLTYDPTTALQNFYSSPYSIAPNRMLGPSSLSPYMHSPVSTYQVHNPSWLHHQSYIMPPTGAVLTPGMDHTMSMQPTSMMGPLTQQLSHLSMGSSGTYMPANTSMQGTYIPQYTQVPATNISVEESAVQPPVAIETPTEHTTYSYQHNK</sequence>
<dbReference type="CDD" id="cd12474">
    <property type="entry name" value="RRM2_MSSP2"/>
    <property type="match status" value="1"/>
</dbReference>
<protein>
    <submittedName>
        <fullName evidence="6">RNA binding motif, single stranded interacting protein 2b</fullName>
    </submittedName>
</protein>
<dbReference type="PROSITE" id="PS50102">
    <property type="entry name" value="RRM"/>
    <property type="match status" value="2"/>
</dbReference>
<reference evidence="6" key="1">
    <citation type="submission" date="2025-08" db="UniProtKB">
        <authorList>
            <consortium name="Ensembl"/>
        </authorList>
    </citation>
    <scope>IDENTIFICATION</scope>
</reference>
<dbReference type="FunFam" id="3.30.70.330:FF:000012">
    <property type="entry name" value="RNA-binding motif, single-stranded-interacting protein 3 isoform 1"/>
    <property type="match status" value="1"/>
</dbReference>
<dbReference type="PANTHER" id="PTHR24012">
    <property type="entry name" value="RNA BINDING PROTEIN"/>
    <property type="match status" value="1"/>
</dbReference>
<feature type="compositionally biased region" description="Low complexity" evidence="4">
    <location>
        <begin position="28"/>
        <end position="60"/>
    </location>
</feature>
<proteinExistence type="predicted"/>
<dbReference type="AlphaFoldDB" id="A0A3Q3M117"/>
<feature type="region of interest" description="Disordered" evidence="4">
    <location>
        <begin position="1"/>
        <end position="64"/>
    </location>
</feature>
<evidence type="ECO:0000259" key="5">
    <source>
        <dbReference type="PROSITE" id="PS50102"/>
    </source>
</evidence>
<dbReference type="SMART" id="SM00360">
    <property type="entry name" value="RRM"/>
    <property type="match status" value="2"/>
</dbReference>
<dbReference type="SUPFAM" id="SSF54928">
    <property type="entry name" value="RNA-binding domain, RBD"/>
    <property type="match status" value="2"/>
</dbReference>
<dbReference type="InParanoid" id="A0A3Q3M117"/>
<dbReference type="InterPro" id="IPR012677">
    <property type="entry name" value="Nucleotide-bd_a/b_plait_sf"/>
</dbReference>
<organism evidence="6 7">
    <name type="scientific">Labrus bergylta</name>
    <name type="common">ballan wrasse</name>
    <dbReference type="NCBI Taxonomy" id="56723"/>
    <lineage>
        <taxon>Eukaryota</taxon>
        <taxon>Metazoa</taxon>
        <taxon>Chordata</taxon>
        <taxon>Craniata</taxon>
        <taxon>Vertebrata</taxon>
        <taxon>Euteleostomi</taxon>
        <taxon>Actinopterygii</taxon>
        <taxon>Neopterygii</taxon>
        <taxon>Teleostei</taxon>
        <taxon>Neoteleostei</taxon>
        <taxon>Acanthomorphata</taxon>
        <taxon>Eupercaria</taxon>
        <taxon>Labriformes</taxon>
        <taxon>Labridae</taxon>
        <taxon>Labrus</taxon>
    </lineage>
</organism>
<evidence type="ECO:0000313" key="7">
    <source>
        <dbReference type="Proteomes" id="UP000261660"/>
    </source>
</evidence>
<feature type="compositionally biased region" description="Polar residues" evidence="4">
    <location>
        <begin position="18"/>
        <end position="27"/>
    </location>
</feature>
<keyword evidence="7" id="KW-1185">Reference proteome</keyword>
<keyword evidence="2 3" id="KW-0694">RNA-binding</keyword>
<evidence type="ECO:0000256" key="4">
    <source>
        <dbReference type="SAM" id="MobiDB-lite"/>
    </source>
</evidence>
<dbReference type="FunFam" id="3.30.70.330:FF:000014">
    <property type="entry name" value="RNA-binding motif, single-stranded-interacting protein 3 isoform 1"/>
    <property type="match status" value="1"/>
</dbReference>
<dbReference type="GO" id="GO:0003723">
    <property type="term" value="F:RNA binding"/>
    <property type="evidence" value="ECO:0007669"/>
    <property type="project" value="UniProtKB-UniRule"/>
</dbReference>
<accession>A0A3Q3M117</accession>
<feature type="region of interest" description="Disordered" evidence="4">
    <location>
        <begin position="233"/>
        <end position="253"/>
    </location>
</feature>
<dbReference type="Gene3D" id="3.30.70.330">
    <property type="match status" value="2"/>
</dbReference>
<evidence type="ECO:0000313" key="6">
    <source>
        <dbReference type="Ensembl" id="ENSLBEP00000014370.1"/>
    </source>
</evidence>
<dbReference type="CDD" id="cd12471">
    <property type="entry name" value="RRM1_MSSP2"/>
    <property type="match status" value="1"/>
</dbReference>
<dbReference type="Pfam" id="PF00076">
    <property type="entry name" value="RRM_1"/>
    <property type="match status" value="2"/>
</dbReference>
<reference evidence="6" key="2">
    <citation type="submission" date="2025-09" db="UniProtKB">
        <authorList>
            <consortium name="Ensembl"/>
        </authorList>
    </citation>
    <scope>IDENTIFICATION</scope>
</reference>
<evidence type="ECO:0000256" key="1">
    <source>
        <dbReference type="ARBA" id="ARBA00022737"/>
    </source>
</evidence>
<evidence type="ECO:0000256" key="3">
    <source>
        <dbReference type="PROSITE-ProRule" id="PRU00176"/>
    </source>
</evidence>
<keyword evidence="1" id="KW-0677">Repeat</keyword>
<dbReference type="GeneTree" id="ENSGT00940000155250"/>
<dbReference type="Proteomes" id="UP000261660">
    <property type="component" value="Unplaced"/>
</dbReference>